<accession>A0A5J4RGS1</accession>
<dbReference type="AlphaFoldDB" id="A0A5J4RGS1"/>
<protein>
    <submittedName>
        <fullName evidence="1">Uncharacterized protein</fullName>
    </submittedName>
</protein>
<evidence type="ECO:0000313" key="1">
    <source>
        <dbReference type="EMBL" id="KAA6332243.1"/>
    </source>
</evidence>
<proteinExistence type="predicted"/>
<comment type="caution">
    <text evidence="1">The sequence shown here is derived from an EMBL/GenBank/DDBJ whole genome shotgun (WGS) entry which is preliminary data.</text>
</comment>
<organism evidence="1">
    <name type="scientific">termite gut metagenome</name>
    <dbReference type="NCBI Taxonomy" id="433724"/>
    <lineage>
        <taxon>unclassified sequences</taxon>
        <taxon>metagenomes</taxon>
        <taxon>organismal metagenomes</taxon>
    </lineage>
</organism>
<gene>
    <name evidence="1" type="ORF">EZS27_019235</name>
</gene>
<reference evidence="1" key="1">
    <citation type="submission" date="2019-03" db="EMBL/GenBank/DDBJ databases">
        <title>Single cell metagenomics reveals metabolic interactions within the superorganism composed of flagellate Streblomastix strix and complex community of Bacteroidetes bacteria on its surface.</title>
        <authorList>
            <person name="Treitli S.C."/>
            <person name="Kolisko M."/>
            <person name="Husnik F."/>
            <person name="Keeling P."/>
            <person name="Hampl V."/>
        </authorList>
    </citation>
    <scope>NUCLEOTIDE SEQUENCE</scope>
    <source>
        <strain evidence="1">STM</strain>
    </source>
</reference>
<sequence>MTLTLEHHMAAKRMGFSTFFDPLYKIDKLRTNLLDGNSEAVIFFTKTILPIYIAK</sequence>
<name>A0A5J4RGS1_9ZZZZ</name>
<dbReference type="EMBL" id="SNRY01001266">
    <property type="protein sequence ID" value="KAA6332243.1"/>
    <property type="molecule type" value="Genomic_DNA"/>
</dbReference>